<dbReference type="PANTHER" id="PTHR46586">
    <property type="entry name" value="ANKYRIN REPEAT-CONTAINING PROTEIN"/>
    <property type="match status" value="1"/>
</dbReference>
<dbReference type="EMBL" id="JH159154">
    <property type="protein sequence ID" value="EGZ18584.1"/>
    <property type="molecule type" value="Genomic_DNA"/>
</dbReference>
<dbReference type="InterPro" id="IPR052050">
    <property type="entry name" value="SecEffector_AnkRepeat"/>
</dbReference>
<proteinExistence type="predicted"/>
<name>G4ZGD9_PHYSP</name>
<dbReference type="Proteomes" id="UP000002640">
    <property type="component" value="Unassembled WGS sequence"/>
</dbReference>
<evidence type="ECO:0000313" key="3">
    <source>
        <dbReference type="Proteomes" id="UP000002640"/>
    </source>
</evidence>
<dbReference type="SUPFAM" id="SSF48403">
    <property type="entry name" value="Ankyrin repeat"/>
    <property type="match status" value="1"/>
</dbReference>
<dbReference type="GeneID" id="20641969"/>
<organism evidence="2 3">
    <name type="scientific">Phytophthora sojae (strain P6497)</name>
    <name type="common">Soybean stem and root rot agent</name>
    <name type="synonym">Phytophthora megasperma f. sp. glycines</name>
    <dbReference type="NCBI Taxonomy" id="1094619"/>
    <lineage>
        <taxon>Eukaryota</taxon>
        <taxon>Sar</taxon>
        <taxon>Stramenopiles</taxon>
        <taxon>Oomycota</taxon>
        <taxon>Peronosporomycetes</taxon>
        <taxon>Peronosporales</taxon>
        <taxon>Peronosporaceae</taxon>
        <taxon>Phytophthora</taxon>
    </lineage>
</organism>
<dbReference type="RefSeq" id="XP_009527642.1">
    <property type="nucleotide sequence ID" value="XM_009529347.1"/>
</dbReference>
<feature type="compositionally biased region" description="Acidic residues" evidence="1">
    <location>
        <begin position="72"/>
        <end position="82"/>
    </location>
</feature>
<reference evidence="2 3" key="1">
    <citation type="journal article" date="2006" name="Science">
        <title>Phytophthora genome sequences uncover evolutionary origins and mechanisms of pathogenesis.</title>
        <authorList>
            <person name="Tyler B.M."/>
            <person name="Tripathy S."/>
            <person name="Zhang X."/>
            <person name="Dehal P."/>
            <person name="Jiang R.H."/>
            <person name="Aerts A."/>
            <person name="Arredondo F.D."/>
            <person name="Baxter L."/>
            <person name="Bensasson D."/>
            <person name="Beynon J.L."/>
            <person name="Chapman J."/>
            <person name="Damasceno C.M."/>
            <person name="Dorrance A.E."/>
            <person name="Dou D."/>
            <person name="Dickerman A.W."/>
            <person name="Dubchak I.L."/>
            <person name="Garbelotto M."/>
            <person name="Gijzen M."/>
            <person name="Gordon S.G."/>
            <person name="Govers F."/>
            <person name="Grunwald N.J."/>
            <person name="Huang W."/>
            <person name="Ivors K.L."/>
            <person name="Jones R.W."/>
            <person name="Kamoun S."/>
            <person name="Krampis K."/>
            <person name="Lamour K.H."/>
            <person name="Lee M.K."/>
            <person name="McDonald W.H."/>
            <person name="Medina M."/>
            <person name="Meijer H.J."/>
            <person name="Nordberg E.K."/>
            <person name="Maclean D.J."/>
            <person name="Ospina-Giraldo M.D."/>
            <person name="Morris P.F."/>
            <person name="Phuntumart V."/>
            <person name="Putnam N.H."/>
            <person name="Rash S."/>
            <person name="Rose J.K."/>
            <person name="Sakihama Y."/>
            <person name="Salamov A.A."/>
            <person name="Savidor A."/>
            <person name="Scheuring C.F."/>
            <person name="Smith B.M."/>
            <person name="Sobral B.W."/>
            <person name="Terry A."/>
            <person name="Torto-Alalibo T.A."/>
            <person name="Win J."/>
            <person name="Xu Z."/>
            <person name="Zhang H."/>
            <person name="Grigoriev I.V."/>
            <person name="Rokhsar D.S."/>
            <person name="Boore J.L."/>
        </authorList>
    </citation>
    <scope>NUCLEOTIDE SEQUENCE [LARGE SCALE GENOMIC DNA]</scope>
    <source>
        <strain evidence="2 3">P6497</strain>
    </source>
</reference>
<dbReference type="Gene3D" id="1.25.40.20">
    <property type="entry name" value="Ankyrin repeat-containing domain"/>
    <property type="match status" value="2"/>
</dbReference>
<gene>
    <name evidence="2" type="ORF">PHYSODRAFT_301180</name>
</gene>
<accession>G4ZGD9</accession>
<evidence type="ECO:0000256" key="1">
    <source>
        <dbReference type="SAM" id="MobiDB-lite"/>
    </source>
</evidence>
<sequence>MIAAARNGYIEAVRVLMLEIISAQTGKLDYASRQVLTKAASAAGSNGHLVVVELLLLEIEADDEREDKREEESDYDSGDDELAPSHDAAWEILEEACPWTSWGRGVCGGVCTGGHFEVVQFLLEPGRYWWNYTEALELAITEGQDAIAQLIYAGSPQLDGKSLFCNFAVAGNLKVVTYLYNNGHNGPELVNDAFVQAVRHGRTDVVAFLLGSGPISPEAFDSAFENAAASGVITTLRFLYEQCRASRPSVIASFERAPNATIIEFLGSNESIPATSVVAALKNATRYIGQHYDSRGQLEILGLLRKRTDIPATVINEVVAQATLEFRPGILQTLGIDSRLTPEVRSAAFAKAIDKGNLQAVQALFQENQISPEGVAQAFVRAASARHPHLVKFLQDKPVIDASVEQDAILAAARANRNEITQQLLKRKVRPIEILQRALSATRRKKLKKFLRASIAERQGSF</sequence>
<dbReference type="InParanoid" id="G4ZGD9"/>
<evidence type="ECO:0000313" key="2">
    <source>
        <dbReference type="EMBL" id="EGZ18584.1"/>
    </source>
</evidence>
<dbReference type="PANTHER" id="PTHR46586:SF3">
    <property type="entry name" value="ANKYRIN REPEAT-CONTAINING PROTEIN"/>
    <property type="match status" value="1"/>
</dbReference>
<keyword evidence="3" id="KW-1185">Reference proteome</keyword>
<feature type="region of interest" description="Disordered" evidence="1">
    <location>
        <begin position="63"/>
        <end position="82"/>
    </location>
</feature>
<dbReference type="KEGG" id="psoj:PHYSODRAFT_301180"/>
<dbReference type="InterPro" id="IPR036770">
    <property type="entry name" value="Ankyrin_rpt-contain_sf"/>
</dbReference>
<dbReference type="OMA" id="HMSHEDR"/>
<dbReference type="AlphaFoldDB" id="G4ZGD9"/>
<dbReference type="SMR" id="G4ZGD9"/>
<protein>
    <submittedName>
        <fullName evidence="2">Uncharacterized protein</fullName>
    </submittedName>
</protein>